<reference evidence="3 4" key="1">
    <citation type="submission" date="2016-08" db="EMBL/GenBank/DDBJ databases">
        <authorList>
            <person name="Seilhamer J.J."/>
        </authorList>
    </citation>
    <scope>NUCLEOTIDE SEQUENCE [LARGE SCALE GENOMIC DNA]</scope>
    <source>
        <strain evidence="3 4">P1-7</strain>
    </source>
</reference>
<evidence type="ECO:0000313" key="4">
    <source>
        <dbReference type="Proteomes" id="UP000199205"/>
    </source>
</evidence>
<keyword evidence="2" id="KW-0472">Membrane</keyword>
<feature type="transmembrane region" description="Helical" evidence="2">
    <location>
        <begin position="100"/>
        <end position="119"/>
    </location>
</feature>
<keyword evidence="2" id="KW-1133">Transmembrane helix</keyword>
<dbReference type="AlphaFoldDB" id="A0A1C3UKH5"/>
<proteinExistence type="predicted"/>
<evidence type="ECO:0000313" key="3">
    <source>
        <dbReference type="EMBL" id="SCB15924.1"/>
    </source>
</evidence>
<gene>
    <name evidence="3" type="ORF">GA0061101_102545</name>
</gene>
<dbReference type="RefSeq" id="WP_047637903.1">
    <property type="nucleotide sequence ID" value="NZ_FMAF01000002.1"/>
</dbReference>
<protein>
    <recommendedName>
        <fullName evidence="5">DUF3426 domain-containing protein</fullName>
    </recommendedName>
</protein>
<feature type="region of interest" description="Disordered" evidence="1">
    <location>
        <begin position="52"/>
        <end position="76"/>
    </location>
</feature>
<evidence type="ECO:0008006" key="5">
    <source>
        <dbReference type="Google" id="ProtNLM"/>
    </source>
</evidence>
<organism evidence="3 4">
    <name type="scientific">Rhizobium lusitanum</name>
    <dbReference type="NCBI Taxonomy" id="293958"/>
    <lineage>
        <taxon>Bacteria</taxon>
        <taxon>Pseudomonadati</taxon>
        <taxon>Pseudomonadota</taxon>
        <taxon>Alphaproteobacteria</taxon>
        <taxon>Hyphomicrobiales</taxon>
        <taxon>Rhizobiaceae</taxon>
        <taxon>Rhizobium/Agrobacterium group</taxon>
        <taxon>Rhizobium</taxon>
    </lineage>
</organism>
<feature type="region of interest" description="Disordered" evidence="1">
    <location>
        <begin position="197"/>
        <end position="222"/>
    </location>
</feature>
<keyword evidence="2" id="KW-0812">Transmembrane</keyword>
<dbReference type="OrthoDB" id="8283571at2"/>
<sequence length="222" mass="23547">MGAFRHRQQQAGLVYDLIPPEPGSGSGQSHRFVPKQDIIDAEFVTVIGGRGRSASGVNMRHDGPSGSKAPSRPKRGNVLSRTLSALRFAEGVLQQASRRCFVALIVALAVLVFGLAGGFSGLSSAPNEAAGEPLQFSHVTLTPRDENGMRVLTLNGIIENASGATLSIPSMRADLFAGDQLVRSVVVNAPMNRLGPHESRGFSTRLQHPGGKTPDVRLSFMP</sequence>
<name>A0A1C3UKH5_9HYPH</name>
<evidence type="ECO:0000256" key="1">
    <source>
        <dbReference type="SAM" id="MobiDB-lite"/>
    </source>
</evidence>
<accession>A0A1C3UKH5</accession>
<evidence type="ECO:0000256" key="2">
    <source>
        <dbReference type="SAM" id="Phobius"/>
    </source>
</evidence>
<dbReference type="Proteomes" id="UP000199205">
    <property type="component" value="Unassembled WGS sequence"/>
</dbReference>
<dbReference type="EMBL" id="FMAF01000002">
    <property type="protein sequence ID" value="SCB15924.1"/>
    <property type="molecule type" value="Genomic_DNA"/>
</dbReference>